<evidence type="ECO:0000313" key="1">
    <source>
        <dbReference type="EMBL" id="OEV14067.1"/>
    </source>
</evidence>
<comment type="caution">
    <text evidence="1">The sequence shown here is derived from an EMBL/GenBank/DDBJ whole genome shotgun (WGS) entry which is preliminary data.</text>
</comment>
<sequence>MPSSSTGPSTPLTQERKQEIRDHLETTTNWSLGNLAARDLLAELDRINAELNARPTGVEYAVRVNGAVMNIVTSHGHDDLEEMRDETEARTGRYSDAWPDAEMVQRTAYYGPWTATER</sequence>
<organism evidence="1 2">
    <name type="scientific">Streptomyces nanshensis</name>
    <dbReference type="NCBI Taxonomy" id="518642"/>
    <lineage>
        <taxon>Bacteria</taxon>
        <taxon>Bacillati</taxon>
        <taxon>Actinomycetota</taxon>
        <taxon>Actinomycetes</taxon>
        <taxon>Kitasatosporales</taxon>
        <taxon>Streptomycetaceae</taxon>
        <taxon>Streptomyces</taxon>
    </lineage>
</organism>
<reference evidence="1 2" key="1">
    <citation type="journal article" date="2016" name="Front. Microbiol.">
        <title>Comparative Genomics Analysis of Streptomyces Species Reveals Their Adaptation to the Marine Environment and Their Diversity at the Genomic Level.</title>
        <authorList>
            <person name="Tian X."/>
            <person name="Zhang Z."/>
            <person name="Yang T."/>
            <person name="Chen M."/>
            <person name="Li J."/>
            <person name="Chen F."/>
            <person name="Yang J."/>
            <person name="Li W."/>
            <person name="Zhang B."/>
            <person name="Zhang Z."/>
            <person name="Wu J."/>
            <person name="Zhang C."/>
            <person name="Long L."/>
            <person name="Xiao J."/>
        </authorList>
    </citation>
    <scope>NUCLEOTIDE SEQUENCE [LARGE SCALE GENOMIC DNA]</scope>
    <source>
        <strain evidence="1 2">SCSIO 10429</strain>
    </source>
</reference>
<dbReference type="AlphaFoldDB" id="A0A1E7LCY4"/>
<evidence type="ECO:0000313" key="2">
    <source>
        <dbReference type="Proteomes" id="UP000176005"/>
    </source>
</evidence>
<keyword evidence="2" id="KW-1185">Reference proteome</keyword>
<proteinExistence type="predicted"/>
<protein>
    <submittedName>
        <fullName evidence="1">Uncharacterized protein</fullName>
    </submittedName>
</protein>
<dbReference type="RefSeq" id="WP_070014512.1">
    <property type="nucleotide sequence ID" value="NZ_LJGW01000024.1"/>
</dbReference>
<gene>
    <name evidence="1" type="ORF">AN218_00920</name>
</gene>
<name>A0A1E7LCY4_9ACTN</name>
<accession>A0A1E7LCY4</accession>
<dbReference type="EMBL" id="LJGW01000024">
    <property type="protein sequence ID" value="OEV14067.1"/>
    <property type="molecule type" value="Genomic_DNA"/>
</dbReference>
<dbReference type="Proteomes" id="UP000176005">
    <property type="component" value="Unassembled WGS sequence"/>
</dbReference>